<protein>
    <submittedName>
        <fullName evidence="2">Phage tail protein</fullName>
    </submittedName>
</protein>
<evidence type="ECO:0000313" key="2">
    <source>
        <dbReference type="EMBL" id="MZZ15057.1"/>
    </source>
</evidence>
<gene>
    <name evidence="2" type="ORF">GUL26_22650</name>
</gene>
<feature type="domain" description="Phage tail assembly chaperone-like" evidence="1">
    <location>
        <begin position="78"/>
        <end position="143"/>
    </location>
</feature>
<evidence type="ECO:0000259" key="1">
    <source>
        <dbReference type="Pfam" id="PF16778"/>
    </source>
</evidence>
<dbReference type="Pfam" id="PF16778">
    <property type="entry name" value="Phage_tail_APC"/>
    <property type="match status" value="1"/>
</dbReference>
<dbReference type="Proteomes" id="UP000644192">
    <property type="component" value="Unassembled WGS sequence"/>
</dbReference>
<reference evidence="2" key="1">
    <citation type="submission" date="2020-01" db="EMBL/GenBank/DDBJ databases">
        <title>Bacteria Cultured from War Wounds Associated with the Conflict in Eastern Ukraine.</title>
        <authorList>
            <person name="Snesrud E."/>
            <person name="Galac M.R."/>
            <person name="Mc Gann P."/>
            <person name="Valentine K."/>
            <person name="Viacheslav K."/>
        </authorList>
    </citation>
    <scope>NUCLEOTIDE SEQUENCE</scope>
    <source>
        <strain evidence="2">VNMU148</strain>
    </source>
</reference>
<accession>A0A6B1YI54</accession>
<name>A0A6B1YI54_PSEAI</name>
<organism evidence="2 3">
    <name type="scientific">Pseudomonas aeruginosa</name>
    <dbReference type="NCBI Taxonomy" id="287"/>
    <lineage>
        <taxon>Bacteria</taxon>
        <taxon>Pseudomonadati</taxon>
        <taxon>Pseudomonadota</taxon>
        <taxon>Gammaproteobacteria</taxon>
        <taxon>Pseudomonadales</taxon>
        <taxon>Pseudomonadaceae</taxon>
        <taxon>Pseudomonas</taxon>
    </lineage>
</organism>
<dbReference type="InterPro" id="IPR031893">
    <property type="entry name" value="Phage_tail_APC"/>
</dbReference>
<comment type="caution">
    <text evidence="2">The sequence shown here is derived from an EMBL/GenBank/DDBJ whole genome shotgun (WGS) entry which is preliminary data.</text>
</comment>
<dbReference type="EMBL" id="WXZT01000015">
    <property type="protein sequence ID" value="MZZ15057.1"/>
    <property type="molecule type" value="Genomic_DNA"/>
</dbReference>
<evidence type="ECO:0000313" key="3">
    <source>
        <dbReference type="Proteomes" id="UP000644192"/>
    </source>
</evidence>
<sequence>MSASYVFSPSARVFYPVSLREVYEAGIGWPDDGVPVSDEVHARILLEQESGRVICADADGQPATKEPPPPTEEAQAAIERNWRDRQLVDTDALVARHRDELEVGTTTLSAEQYQALQAYRRQLRDWPESGEFPLAEHRPAAPDWLDALFADGVL</sequence>
<dbReference type="AlphaFoldDB" id="A0A6B1YI54"/>
<dbReference type="RefSeq" id="WP_023911779.1">
    <property type="nucleotide sequence ID" value="NZ_CAADNI010000441.1"/>
</dbReference>
<proteinExistence type="predicted"/>